<proteinExistence type="predicted"/>
<accession>A0A3B0WM17</accession>
<dbReference type="Gene3D" id="1.10.3210.10">
    <property type="entry name" value="Hypothetical protein af1432"/>
    <property type="match status" value="1"/>
</dbReference>
<dbReference type="Gene3D" id="1.20.120.160">
    <property type="entry name" value="HPT domain"/>
    <property type="match status" value="1"/>
</dbReference>
<dbReference type="PANTHER" id="PTHR43155">
    <property type="entry name" value="CYCLIC DI-GMP PHOSPHODIESTERASE PA4108-RELATED"/>
    <property type="match status" value="1"/>
</dbReference>
<dbReference type="PROSITE" id="PS51832">
    <property type="entry name" value="HD_GYP"/>
    <property type="match status" value="1"/>
</dbReference>
<dbReference type="Pfam" id="PF13487">
    <property type="entry name" value="HD_5"/>
    <property type="match status" value="1"/>
</dbReference>
<reference evidence="2" key="1">
    <citation type="submission" date="2018-06" db="EMBL/GenBank/DDBJ databases">
        <authorList>
            <person name="Zhirakovskaya E."/>
        </authorList>
    </citation>
    <scope>NUCLEOTIDE SEQUENCE</scope>
</reference>
<evidence type="ECO:0000313" key="2">
    <source>
        <dbReference type="EMBL" id="VAW56935.1"/>
    </source>
</evidence>
<name>A0A3B0WM17_9ZZZZ</name>
<gene>
    <name evidence="2" type="ORF">MNBD_GAMMA07-376</name>
</gene>
<evidence type="ECO:0000259" key="1">
    <source>
        <dbReference type="PROSITE" id="PS51832"/>
    </source>
</evidence>
<dbReference type="GO" id="GO:0000160">
    <property type="term" value="P:phosphorelay signal transduction system"/>
    <property type="evidence" value="ECO:0007669"/>
    <property type="project" value="InterPro"/>
</dbReference>
<dbReference type="AlphaFoldDB" id="A0A3B0WM17"/>
<dbReference type="CDD" id="cd00077">
    <property type="entry name" value="HDc"/>
    <property type="match status" value="1"/>
</dbReference>
<dbReference type="SUPFAM" id="SSF109604">
    <property type="entry name" value="HD-domain/PDEase-like"/>
    <property type="match status" value="1"/>
</dbReference>
<dbReference type="PANTHER" id="PTHR43155:SF2">
    <property type="entry name" value="CYCLIC DI-GMP PHOSPHODIESTERASE PA4108"/>
    <property type="match status" value="1"/>
</dbReference>
<organism evidence="2">
    <name type="scientific">hydrothermal vent metagenome</name>
    <dbReference type="NCBI Taxonomy" id="652676"/>
    <lineage>
        <taxon>unclassified sequences</taxon>
        <taxon>metagenomes</taxon>
        <taxon>ecological metagenomes</taxon>
    </lineage>
</organism>
<dbReference type="EMBL" id="UOFF01000305">
    <property type="protein sequence ID" value="VAW56935.1"/>
    <property type="molecule type" value="Genomic_DNA"/>
</dbReference>
<dbReference type="InterPro" id="IPR037522">
    <property type="entry name" value="HD_GYP_dom"/>
</dbReference>
<protein>
    <recommendedName>
        <fullName evidence="1">HD-GYP domain-containing protein</fullName>
    </recommendedName>
</protein>
<dbReference type="SUPFAM" id="SSF47226">
    <property type="entry name" value="Histidine-containing phosphotransfer domain, HPT domain"/>
    <property type="match status" value="1"/>
</dbReference>
<feature type="domain" description="HD-GYP" evidence="1">
    <location>
        <begin position="190"/>
        <end position="389"/>
    </location>
</feature>
<dbReference type="InterPro" id="IPR003607">
    <property type="entry name" value="HD/PDEase_dom"/>
</dbReference>
<dbReference type="InterPro" id="IPR036641">
    <property type="entry name" value="HPT_dom_sf"/>
</dbReference>
<sequence>MQKYSITHQFDNVGANALANFFNSFNLTQNKIEHSLLLLEVSPSDQTLIAELQQHVLMVQQSLQSVGFDKIIPLTISLNGLIQRFRLKHLRFESSLSDMILLAINDIKLVMEAIVDGEERCVLLTRLSKICECIDTIAIADERNRMAAIKDALLLLDPSIEVFDINMAHSDLIKNLFLNQVPEYDELAAYGVEECDDFIFFRSLSEPVENREKYWCGRVDRMLRLALKMNDHAGRPVNPNQLAAATYMHDTGMALIPLSIINNKGKLNTAQLDLIHRHPVIGYELMRYMTNWREASFIVLQHHEQVNGTGYPYGLGDKDICDGAKILSIVDLVDARTHERVYATLLKRPLLRAAIELGKYSGIQFSEQWVNVFKEVFQEVRKMDKYLMQ</sequence>